<evidence type="ECO:0000313" key="3">
    <source>
        <dbReference type="WBParaSite" id="SCUD_0000728001-mRNA-1"/>
    </source>
</evidence>
<dbReference type="WBParaSite" id="SCUD_0000728001-mRNA-1">
    <property type="protein sequence ID" value="SCUD_0000728001-mRNA-1"/>
    <property type="gene ID" value="SCUD_0000728001"/>
</dbReference>
<dbReference type="AlphaFoldDB" id="A0A183JX35"/>
<name>A0A183JX35_9TREM</name>
<evidence type="ECO:0000313" key="1">
    <source>
        <dbReference type="EMBL" id="VDP25644.1"/>
    </source>
</evidence>
<keyword evidence="2" id="KW-1185">Reference proteome</keyword>
<accession>A0A183JX35</accession>
<proteinExistence type="predicted"/>
<reference evidence="1 2" key="2">
    <citation type="submission" date="2018-11" db="EMBL/GenBank/DDBJ databases">
        <authorList>
            <consortium name="Pathogen Informatics"/>
        </authorList>
    </citation>
    <scope>NUCLEOTIDE SEQUENCE [LARGE SCALE GENOMIC DNA]</scope>
    <source>
        <strain evidence="1">Dakar</strain>
        <strain evidence="2">Dakar, Senegal</strain>
    </source>
</reference>
<gene>
    <name evidence="1" type="ORF">SCUD_LOCUS7280</name>
</gene>
<reference evidence="3" key="1">
    <citation type="submission" date="2016-06" db="UniProtKB">
        <authorList>
            <consortium name="WormBaseParasite"/>
        </authorList>
    </citation>
    <scope>IDENTIFICATION</scope>
</reference>
<protein>
    <submittedName>
        <fullName evidence="1 3">Uncharacterized protein</fullName>
    </submittedName>
</protein>
<evidence type="ECO:0000313" key="2">
    <source>
        <dbReference type="Proteomes" id="UP000279833"/>
    </source>
</evidence>
<dbReference type="Proteomes" id="UP000279833">
    <property type="component" value="Unassembled WGS sequence"/>
</dbReference>
<dbReference type="EMBL" id="UZAK01032296">
    <property type="protein sequence ID" value="VDP25644.1"/>
    <property type="molecule type" value="Genomic_DNA"/>
</dbReference>
<sequence>MSDVSNDVKEPNELLIDVDYPSDHLSTNVIFKKFDGNVSEESNFNDLISSVVDPQHLVSSSGLSIQCG</sequence>
<organism evidence="3">
    <name type="scientific">Schistosoma curassoni</name>
    <dbReference type="NCBI Taxonomy" id="6186"/>
    <lineage>
        <taxon>Eukaryota</taxon>
        <taxon>Metazoa</taxon>
        <taxon>Spiralia</taxon>
        <taxon>Lophotrochozoa</taxon>
        <taxon>Platyhelminthes</taxon>
        <taxon>Trematoda</taxon>
        <taxon>Digenea</taxon>
        <taxon>Strigeidida</taxon>
        <taxon>Schistosomatoidea</taxon>
        <taxon>Schistosomatidae</taxon>
        <taxon>Schistosoma</taxon>
    </lineage>
</organism>